<dbReference type="InterPro" id="IPR029055">
    <property type="entry name" value="Ntn_hydrolases_N"/>
</dbReference>
<proteinExistence type="predicted"/>
<keyword evidence="3" id="KW-0812">Transmembrane</keyword>
<keyword evidence="1" id="KW-0647">Proteasome</keyword>
<feature type="compositionally biased region" description="Low complexity" evidence="2">
    <location>
        <begin position="25"/>
        <end position="34"/>
    </location>
</feature>
<evidence type="ECO:0000256" key="1">
    <source>
        <dbReference type="ARBA" id="ARBA00022942"/>
    </source>
</evidence>
<dbReference type="GO" id="GO:0051603">
    <property type="term" value="P:proteolysis involved in protein catabolic process"/>
    <property type="evidence" value="ECO:0007669"/>
    <property type="project" value="InterPro"/>
</dbReference>
<dbReference type="Gene3D" id="3.60.20.10">
    <property type="entry name" value="Glutamine Phosphoribosylpyrophosphate, subunit 1, domain 1"/>
    <property type="match status" value="1"/>
</dbReference>
<keyword evidence="3" id="KW-1133">Transmembrane helix</keyword>
<comment type="caution">
    <text evidence="4">The sequence shown here is derived from an EMBL/GenBank/DDBJ whole genome shotgun (WGS) entry which is preliminary data.</text>
</comment>
<name>A0A8S9PGJ1_BRACR</name>
<dbReference type="Proteomes" id="UP000712600">
    <property type="component" value="Unassembled WGS sequence"/>
</dbReference>
<protein>
    <submittedName>
        <fullName evidence="4">Uncharacterized protein</fullName>
    </submittedName>
</protein>
<sequence length="293" mass="33354">MEPPPRSARRTCHREKRRGHHKPSTTRGSTTSPPFKYLPRPPKRGLTSRAGGSSKLYPKELHHHLHTGAETVERTASLNLQQIQRQPQRVGEQPRKRKAPEEAETRTRPHRSGTAEEPPSLEDAKLKHARRKSYVLCILTLSCLVRCCFTVVMELCATCSLVLSSTVIVLSCCINPLTTILFKNKTLCLSLIYPLLKVCTQRSWKRPYGVGLLVGGLDESGAHLYYNCPSGNYFKYQLFAIGSLSQAAKTYLERRFELQRVIKRRSDKRCYLGHKGIFARRKHSRAPSARFLF</sequence>
<evidence type="ECO:0000313" key="5">
    <source>
        <dbReference type="Proteomes" id="UP000712600"/>
    </source>
</evidence>
<reference evidence="4" key="1">
    <citation type="submission" date="2019-12" db="EMBL/GenBank/DDBJ databases">
        <title>Genome sequencing and annotation of Brassica cretica.</title>
        <authorList>
            <person name="Studholme D.J."/>
            <person name="Sarris P."/>
        </authorList>
    </citation>
    <scope>NUCLEOTIDE SEQUENCE</scope>
    <source>
        <strain evidence="4">PFS-109/04</strain>
        <tissue evidence="4">Leaf</tissue>
    </source>
</reference>
<feature type="region of interest" description="Disordered" evidence="2">
    <location>
        <begin position="1"/>
        <end position="57"/>
    </location>
</feature>
<feature type="compositionally biased region" description="Basic residues" evidence="2">
    <location>
        <begin position="7"/>
        <end position="24"/>
    </location>
</feature>
<dbReference type="EMBL" id="QGKX02001347">
    <property type="protein sequence ID" value="KAF3521977.1"/>
    <property type="molecule type" value="Genomic_DNA"/>
</dbReference>
<evidence type="ECO:0000256" key="2">
    <source>
        <dbReference type="SAM" id="MobiDB-lite"/>
    </source>
</evidence>
<dbReference type="InterPro" id="IPR050115">
    <property type="entry name" value="Proteasome_alpha"/>
</dbReference>
<feature type="region of interest" description="Disordered" evidence="2">
    <location>
        <begin position="80"/>
        <end position="123"/>
    </location>
</feature>
<organism evidence="4 5">
    <name type="scientific">Brassica cretica</name>
    <name type="common">Mustard</name>
    <dbReference type="NCBI Taxonomy" id="69181"/>
    <lineage>
        <taxon>Eukaryota</taxon>
        <taxon>Viridiplantae</taxon>
        <taxon>Streptophyta</taxon>
        <taxon>Embryophyta</taxon>
        <taxon>Tracheophyta</taxon>
        <taxon>Spermatophyta</taxon>
        <taxon>Magnoliopsida</taxon>
        <taxon>eudicotyledons</taxon>
        <taxon>Gunneridae</taxon>
        <taxon>Pentapetalae</taxon>
        <taxon>rosids</taxon>
        <taxon>malvids</taxon>
        <taxon>Brassicales</taxon>
        <taxon>Brassicaceae</taxon>
        <taxon>Brassiceae</taxon>
        <taxon>Brassica</taxon>
    </lineage>
</organism>
<evidence type="ECO:0000313" key="4">
    <source>
        <dbReference type="EMBL" id="KAF3521977.1"/>
    </source>
</evidence>
<dbReference type="SUPFAM" id="SSF56235">
    <property type="entry name" value="N-terminal nucleophile aminohydrolases (Ntn hydrolases)"/>
    <property type="match status" value="1"/>
</dbReference>
<dbReference type="Pfam" id="PF00227">
    <property type="entry name" value="Proteasome"/>
    <property type="match status" value="1"/>
</dbReference>
<gene>
    <name evidence="4" type="ORF">F2Q69_00046184</name>
</gene>
<dbReference type="InterPro" id="IPR001353">
    <property type="entry name" value="Proteasome_sua/b"/>
</dbReference>
<dbReference type="GO" id="GO:0005839">
    <property type="term" value="C:proteasome core complex"/>
    <property type="evidence" value="ECO:0007669"/>
    <property type="project" value="InterPro"/>
</dbReference>
<accession>A0A8S9PGJ1</accession>
<dbReference type="AlphaFoldDB" id="A0A8S9PGJ1"/>
<dbReference type="PANTHER" id="PTHR11599">
    <property type="entry name" value="PROTEASOME SUBUNIT ALPHA/BETA"/>
    <property type="match status" value="1"/>
</dbReference>
<feature type="transmembrane region" description="Helical" evidence="3">
    <location>
        <begin position="134"/>
        <end position="155"/>
    </location>
</feature>
<evidence type="ECO:0000256" key="3">
    <source>
        <dbReference type="SAM" id="Phobius"/>
    </source>
</evidence>
<feature type="transmembrane region" description="Helical" evidence="3">
    <location>
        <begin position="161"/>
        <end position="182"/>
    </location>
</feature>
<keyword evidence="3" id="KW-0472">Membrane</keyword>